<gene>
    <name evidence="11" type="ORF">ACJRO7_001116</name>
</gene>
<dbReference type="InterPro" id="IPR013087">
    <property type="entry name" value="Znf_C2H2_type"/>
</dbReference>
<evidence type="ECO:0000256" key="2">
    <source>
        <dbReference type="ARBA" id="ARBA00022723"/>
    </source>
</evidence>
<protein>
    <recommendedName>
        <fullName evidence="10">C2H2-type domain-containing protein</fullName>
    </recommendedName>
</protein>
<keyword evidence="2" id="KW-0479">Metal-binding</keyword>
<keyword evidence="12" id="KW-1185">Reference proteome</keyword>
<dbReference type="SUPFAM" id="SSF57667">
    <property type="entry name" value="beta-beta-alpha zinc fingers"/>
    <property type="match status" value="1"/>
</dbReference>
<dbReference type="PROSITE" id="PS00028">
    <property type="entry name" value="ZINC_FINGER_C2H2_1"/>
    <property type="match status" value="2"/>
</dbReference>
<evidence type="ECO:0000256" key="5">
    <source>
        <dbReference type="ARBA" id="ARBA00022833"/>
    </source>
</evidence>
<accession>A0ABD3LQX1</accession>
<feature type="domain" description="C2H2-type" evidence="10">
    <location>
        <begin position="41"/>
        <end position="68"/>
    </location>
</feature>
<evidence type="ECO:0000256" key="4">
    <source>
        <dbReference type="ARBA" id="ARBA00022771"/>
    </source>
</evidence>
<evidence type="ECO:0000256" key="7">
    <source>
        <dbReference type="ARBA" id="ARBA00023163"/>
    </source>
</evidence>
<keyword evidence="7" id="KW-0804">Transcription</keyword>
<dbReference type="GO" id="GO:0008270">
    <property type="term" value="F:zinc ion binding"/>
    <property type="evidence" value="ECO:0007669"/>
    <property type="project" value="UniProtKB-KW"/>
</dbReference>
<dbReference type="Gene3D" id="3.30.160.60">
    <property type="entry name" value="Classic Zinc Finger"/>
    <property type="match status" value="1"/>
</dbReference>
<sequence length="169" mass="18937">MKRAYDNGVSTMSLDVANCLIFLSRSVNIMPRRTDCHGGAFECKTCKRQFPSFQALGGHRTSHKRLRLSEPKVEDCTELSLGSMVKPKMHECSICGLKFANGQALGGHMRKHRVEVLSEVATNMNSVIPVFRKSSSIDKRVISLDLNLSPLENDLKILPDELVPRKLIR</sequence>
<name>A0ABD3LQX1_EUCGL</name>
<dbReference type="SMART" id="SM00355">
    <property type="entry name" value="ZnF_C2H2"/>
    <property type="match status" value="2"/>
</dbReference>
<evidence type="ECO:0000259" key="10">
    <source>
        <dbReference type="PROSITE" id="PS50157"/>
    </source>
</evidence>
<dbReference type="PROSITE" id="PS50157">
    <property type="entry name" value="ZINC_FINGER_C2H2_2"/>
    <property type="match status" value="2"/>
</dbReference>
<dbReference type="Proteomes" id="UP001634007">
    <property type="component" value="Unassembled WGS sequence"/>
</dbReference>
<evidence type="ECO:0000313" key="11">
    <source>
        <dbReference type="EMBL" id="KAL3753823.1"/>
    </source>
</evidence>
<dbReference type="InterPro" id="IPR036236">
    <property type="entry name" value="Znf_C2H2_sf"/>
</dbReference>
<dbReference type="Pfam" id="PF13912">
    <property type="entry name" value="zf-C2H2_6"/>
    <property type="match status" value="2"/>
</dbReference>
<dbReference type="AlphaFoldDB" id="A0ABD3LQX1"/>
<keyword evidence="5" id="KW-0862">Zinc</keyword>
<dbReference type="PANTHER" id="PTHR26374">
    <property type="entry name" value="ZINC FINGER PROTEIN ZAT5"/>
    <property type="match status" value="1"/>
</dbReference>
<organism evidence="11 12">
    <name type="scientific">Eucalyptus globulus</name>
    <name type="common">Tasmanian blue gum</name>
    <dbReference type="NCBI Taxonomy" id="34317"/>
    <lineage>
        <taxon>Eukaryota</taxon>
        <taxon>Viridiplantae</taxon>
        <taxon>Streptophyta</taxon>
        <taxon>Embryophyta</taxon>
        <taxon>Tracheophyta</taxon>
        <taxon>Spermatophyta</taxon>
        <taxon>Magnoliopsida</taxon>
        <taxon>eudicotyledons</taxon>
        <taxon>Gunneridae</taxon>
        <taxon>Pentapetalae</taxon>
        <taxon>rosids</taxon>
        <taxon>malvids</taxon>
        <taxon>Myrtales</taxon>
        <taxon>Myrtaceae</taxon>
        <taxon>Myrtoideae</taxon>
        <taxon>Eucalypteae</taxon>
        <taxon>Eucalyptus</taxon>
    </lineage>
</organism>
<dbReference type="EMBL" id="JBJKBG010000001">
    <property type="protein sequence ID" value="KAL3753823.1"/>
    <property type="molecule type" value="Genomic_DNA"/>
</dbReference>
<evidence type="ECO:0000256" key="1">
    <source>
        <dbReference type="ARBA" id="ARBA00004123"/>
    </source>
</evidence>
<keyword evidence="3" id="KW-0677">Repeat</keyword>
<comment type="caution">
    <text evidence="11">The sequence shown here is derived from an EMBL/GenBank/DDBJ whole genome shotgun (WGS) entry which is preliminary data.</text>
</comment>
<evidence type="ECO:0000313" key="12">
    <source>
        <dbReference type="Proteomes" id="UP001634007"/>
    </source>
</evidence>
<keyword evidence="8" id="KW-0539">Nucleus</keyword>
<proteinExistence type="predicted"/>
<dbReference type="PANTHER" id="PTHR26374:SF379">
    <property type="entry name" value="ZINC FINGER PROTEIN ZAT12"/>
    <property type="match status" value="1"/>
</dbReference>
<comment type="subcellular location">
    <subcellularLocation>
        <location evidence="1">Nucleus</location>
    </subcellularLocation>
</comment>
<evidence type="ECO:0000256" key="6">
    <source>
        <dbReference type="ARBA" id="ARBA00023015"/>
    </source>
</evidence>
<dbReference type="GO" id="GO:0005634">
    <property type="term" value="C:nucleus"/>
    <property type="evidence" value="ECO:0007669"/>
    <property type="project" value="UniProtKB-SubCell"/>
</dbReference>
<evidence type="ECO:0000256" key="8">
    <source>
        <dbReference type="ARBA" id="ARBA00023242"/>
    </source>
</evidence>
<evidence type="ECO:0000256" key="9">
    <source>
        <dbReference type="PROSITE-ProRule" id="PRU00042"/>
    </source>
</evidence>
<feature type="domain" description="C2H2-type" evidence="10">
    <location>
        <begin position="90"/>
        <end position="117"/>
    </location>
</feature>
<evidence type="ECO:0000256" key="3">
    <source>
        <dbReference type="ARBA" id="ARBA00022737"/>
    </source>
</evidence>
<keyword evidence="6" id="KW-0805">Transcription regulation</keyword>
<reference evidence="11 12" key="1">
    <citation type="submission" date="2024-11" db="EMBL/GenBank/DDBJ databases">
        <title>Chromosome-level genome assembly of Eucalyptus globulus Labill. provides insights into its genome evolution.</title>
        <authorList>
            <person name="Li X."/>
        </authorList>
    </citation>
    <scope>NUCLEOTIDE SEQUENCE [LARGE SCALE GENOMIC DNA]</scope>
    <source>
        <strain evidence="11">CL2024</strain>
        <tissue evidence="11">Fresh tender leaves</tissue>
    </source>
</reference>
<keyword evidence="4 9" id="KW-0863">Zinc-finger</keyword>